<proteinExistence type="predicted"/>
<sequence length="100" mass="11188">MRVRHREPGSQSQHDSPKNKGGYLENPNSDRSFTRPRFGRKLIIAGSSLIRPAEIIVSQGSVRPPISRLDPKSFMPGTKENKGLAKRALEDTANEFTKMI</sequence>
<name>A0AAW1Y361_RUBAR</name>
<reference evidence="2 3" key="1">
    <citation type="journal article" date="2023" name="G3 (Bethesda)">
        <title>A chromosome-length genome assembly and annotation of blackberry (Rubus argutus, cv. 'Hillquist').</title>
        <authorList>
            <person name="Bruna T."/>
            <person name="Aryal R."/>
            <person name="Dudchenko O."/>
            <person name="Sargent D.J."/>
            <person name="Mead D."/>
            <person name="Buti M."/>
            <person name="Cavallini A."/>
            <person name="Hytonen T."/>
            <person name="Andres J."/>
            <person name="Pham M."/>
            <person name="Weisz D."/>
            <person name="Mascagni F."/>
            <person name="Usai G."/>
            <person name="Natali L."/>
            <person name="Bassil N."/>
            <person name="Fernandez G.E."/>
            <person name="Lomsadze A."/>
            <person name="Armour M."/>
            <person name="Olukolu B."/>
            <person name="Poorten T."/>
            <person name="Britton C."/>
            <person name="Davik J."/>
            <person name="Ashrafi H."/>
            <person name="Aiden E.L."/>
            <person name="Borodovsky M."/>
            <person name="Worthington M."/>
        </authorList>
    </citation>
    <scope>NUCLEOTIDE SEQUENCE [LARGE SCALE GENOMIC DNA]</scope>
    <source>
        <strain evidence="2">PI 553951</strain>
    </source>
</reference>
<evidence type="ECO:0000313" key="2">
    <source>
        <dbReference type="EMBL" id="KAK9943475.1"/>
    </source>
</evidence>
<dbReference type="AlphaFoldDB" id="A0AAW1Y361"/>
<organism evidence="2 3">
    <name type="scientific">Rubus argutus</name>
    <name type="common">Southern blackberry</name>
    <dbReference type="NCBI Taxonomy" id="59490"/>
    <lineage>
        <taxon>Eukaryota</taxon>
        <taxon>Viridiplantae</taxon>
        <taxon>Streptophyta</taxon>
        <taxon>Embryophyta</taxon>
        <taxon>Tracheophyta</taxon>
        <taxon>Spermatophyta</taxon>
        <taxon>Magnoliopsida</taxon>
        <taxon>eudicotyledons</taxon>
        <taxon>Gunneridae</taxon>
        <taxon>Pentapetalae</taxon>
        <taxon>rosids</taxon>
        <taxon>fabids</taxon>
        <taxon>Rosales</taxon>
        <taxon>Rosaceae</taxon>
        <taxon>Rosoideae</taxon>
        <taxon>Rosoideae incertae sedis</taxon>
        <taxon>Rubus</taxon>
    </lineage>
</organism>
<keyword evidence="3" id="KW-1185">Reference proteome</keyword>
<evidence type="ECO:0000313" key="3">
    <source>
        <dbReference type="Proteomes" id="UP001457282"/>
    </source>
</evidence>
<feature type="region of interest" description="Disordered" evidence="1">
    <location>
        <begin position="63"/>
        <end position="84"/>
    </location>
</feature>
<gene>
    <name evidence="2" type="ORF">M0R45_009082</name>
</gene>
<evidence type="ECO:0000256" key="1">
    <source>
        <dbReference type="SAM" id="MobiDB-lite"/>
    </source>
</evidence>
<dbReference type="Proteomes" id="UP001457282">
    <property type="component" value="Unassembled WGS sequence"/>
</dbReference>
<accession>A0AAW1Y361</accession>
<dbReference type="EMBL" id="JBEDUW010000002">
    <property type="protein sequence ID" value="KAK9943475.1"/>
    <property type="molecule type" value="Genomic_DNA"/>
</dbReference>
<feature type="region of interest" description="Disordered" evidence="1">
    <location>
        <begin position="1"/>
        <end position="36"/>
    </location>
</feature>
<comment type="caution">
    <text evidence="2">The sequence shown here is derived from an EMBL/GenBank/DDBJ whole genome shotgun (WGS) entry which is preliminary data.</text>
</comment>
<protein>
    <submittedName>
        <fullName evidence="2">Uncharacterized protein</fullName>
    </submittedName>
</protein>